<keyword evidence="2" id="KW-0175">Coiled coil</keyword>
<dbReference type="InterPro" id="IPR001707">
    <property type="entry name" value="Cmp_AcTrfase"/>
</dbReference>
<dbReference type="GO" id="GO:0008811">
    <property type="term" value="F:chloramphenicol O-acetyltransferase activity"/>
    <property type="evidence" value="ECO:0007669"/>
    <property type="project" value="InterPro"/>
</dbReference>
<evidence type="ECO:0000313" key="3">
    <source>
        <dbReference type="EMBL" id="GKX31208.1"/>
    </source>
</evidence>
<reference evidence="3" key="1">
    <citation type="submission" date="2022-06" db="EMBL/GenBank/DDBJ databases">
        <title>Vallitalea longa sp. nov., an anaerobic bacterium isolated from marine sediment.</title>
        <authorList>
            <person name="Hirano S."/>
            <person name="Terahara T."/>
            <person name="Mori K."/>
            <person name="Hamada M."/>
            <person name="Matsumoto R."/>
            <person name="Kobayashi T."/>
        </authorList>
    </citation>
    <scope>NUCLEOTIDE SEQUENCE</scope>
    <source>
        <strain evidence="3">SH18-1</strain>
    </source>
</reference>
<dbReference type="Proteomes" id="UP001144256">
    <property type="component" value="Unassembled WGS sequence"/>
</dbReference>
<accession>A0A9W5YF82</accession>
<dbReference type="PANTHER" id="PTHR38474:SF1">
    <property type="entry name" value="SLR0299 PROTEIN"/>
    <property type="match status" value="1"/>
</dbReference>
<dbReference type="PIRSF" id="PIRSF000440">
    <property type="entry name" value="CAT"/>
    <property type="match status" value="1"/>
</dbReference>
<sequence>MKIIDIDTWKRKKHYNFFKKMDCPHYNVCANLDITKFYEYIKENNKPFTLSTIFAVTKAANNIKEFRHRIRDEVVVEHDIVKPAITVMGDDELFGFCKVDYYNDFESFRKNAEIKIKKAQENISVEEDSNEDDVLYLTSLPWVSFTGITHPSNIKNVDSIPRLGWGKYFVENDIMKLPFSILVHHALVDGIHVGKYFEMIQELMDHPDELFG</sequence>
<feature type="coiled-coil region" evidence="2">
    <location>
        <begin position="102"/>
        <end position="129"/>
    </location>
</feature>
<evidence type="ECO:0000313" key="4">
    <source>
        <dbReference type="Proteomes" id="UP001144256"/>
    </source>
</evidence>
<dbReference type="EMBL" id="BRLB01000015">
    <property type="protein sequence ID" value="GKX31208.1"/>
    <property type="molecule type" value="Genomic_DNA"/>
</dbReference>
<comment type="caution">
    <text evidence="3">The sequence shown here is derived from an EMBL/GenBank/DDBJ whole genome shotgun (WGS) entry which is preliminary data.</text>
</comment>
<evidence type="ECO:0000256" key="1">
    <source>
        <dbReference type="PIRSR" id="PIRSR000440-1"/>
    </source>
</evidence>
<dbReference type="SMART" id="SM01059">
    <property type="entry name" value="CAT"/>
    <property type="match status" value="1"/>
</dbReference>
<dbReference type="AlphaFoldDB" id="A0A9W5YF82"/>
<feature type="active site" description="Proton acceptor" evidence="1">
    <location>
        <position position="185"/>
    </location>
</feature>
<proteinExistence type="predicted"/>
<dbReference type="Gene3D" id="3.30.559.10">
    <property type="entry name" value="Chloramphenicol acetyltransferase-like domain"/>
    <property type="match status" value="1"/>
</dbReference>
<name>A0A9W5YF82_9FIRM</name>
<dbReference type="Pfam" id="PF00302">
    <property type="entry name" value="CAT"/>
    <property type="match status" value="1"/>
</dbReference>
<dbReference type="PANTHER" id="PTHR38474">
    <property type="entry name" value="SLR0299 PROTEIN"/>
    <property type="match status" value="1"/>
</dbReference>
<organism evidence="3 4">
    <name type="scientific">Vallitalea longa</name>
    <dbReference type="NCBI Taxonomy" id="2936439"/>
    <lineage>
        <taxon>Bacteria</taxon>
        <taxon>Bacillati</taxon>
        <taxon>Bacillota</taxon>
        <taxon>Clostridia</taxon>
        <taxon>Lachnospirales</taxon>
        <taxon>Vallitaleaceae</taxon>
        <taxon>Vallitalea</taxon>
    </lineage>
</organism>
<dbReference type="SUPFAM" id="SSF52777">
    <property type="entry name" value="CoA-dependent acyltransferases"/>
    <property type="match status" value="1"/>
</dbReference>
<dbReference type="RefSeq" id="WP_281818031.1">
    <property type="nucleotide sequence ID" value="NZ_BRLB01000015.1"/>
</dbReference>
<protein>
    <submittedName>
        <fullName evidence="3">Chloramphenicol acetyltransferase</fullName>
    </submittedName>
</protein>
<evidence type="ECO:0000256" key="2">
    <source>
        <dbReference type="SAM" id="Coils"/>
    </source>
</evidence>
<keyword evidence="4" id="KW-1185">Reference proteome</keyword>
<gene>
    <name evidence="3" type="ORF">SH1V18_36880</name>
</gene>
<dbReference type="InterPro" id="IPR023213">
    <property type="entry name" value="CAT-like_dom_sf"/>
</dbReference>